<organism evidence="3 4">
    <name type="scientific">Spiroplasma helicoides</name>
    <dbReference type="NCBI Taxonomy" id="216938"/>
    <lineage>
        <taxon>Bacteria</taxon>
        <taxon>Bacillati</taxon>
        <taxon>Mycoplasmatota</taxon>
        <taxon>Mollicutes</taxon>
        <taxon>Entomoplasmatales</taxon>
        <taxon>Spiroplasmataceae</taxon>
        <taxon>Spiroplasma</taxon>
    </lineage>
</organism>
<sequence>MFKMGKKSREFKFLVIPGIVMIGISTILFIVSSFYDWDIHTWFAKGMDYFPVKLWVVFMDEFGNFQFMCLAFILIGVIWESYVYFKFKYGKKDFFRNHEWVVNIYYAIGIFLWVVVTAFTLYSKATEDTGFGPGNDFQTFESSYWRVGIVAIVKLIELAVMLTGSWYLRFKFSKREDILDNEYWMDAIKGLSYIVFLYLVIGALKTIFGRPFLYSNVFEDMLKEAEKKGWTYNPKERYWGTGPDGKTNATYREWWEINHFLDNIKYWLDFNSVKVDNDGYWNRDFPSGHVMSTFCVMSIMFLFVGPSKNRKLTNKKLGFIYFWLIIVLFSMKTSLMVGRTHWLSDLEFSNVVAVLFIPMVNYFGNKNVRYLINRYKAKRDMPVNGYVVENKKSFDLYVKCKNYDIKICSFRYGKNKDQKIEKKLSQYKINKV</sequence>
<dbReference type="Pfam" id="PF01569">
    <property type="entry name" value="PAP2"/>
    <property type="match status" value="1"/>
</dbReference>
<dbReference type="Gene3D" id="1.20.144.10">
    <property type="entry name" value="Phosphatidic acid phosphatase type 2/haloperoxidase"/>
    <property type="match status" value="1"/>
</dbReference>
<dbReference type="STRING" id="216938.SHELI_v1c10600"/>
<dbReference type="EMBL" id="CP017015">
    <property type="protein sequence ID" value="AOG61007.1"/>
    <property type="molecule type" value="Genomic_DNA"/>
</dbReference>
<feature type="transmembrane region" description="Helical" evidence="1">
    <location>
        <begin position="317"/>
        <end position="336"/>
    </location>
</feature>
<keyword evidence="4" id="KW-1185">Reference proteome</keyword>
<feature type="transmembrane region" description="Helical" evidence="1">
    <location>
        <begin position="100"/>
        <end position="123"/>
    </location>
</feature>
<feature type="transmembrane region" description="Helical" evidence="1">
    <location>
        <begin position="348"/>
        <end position="364"/>
    </location>
</feature>
<protein>
    <recommendedName>
        <fullName evidence="2">Phosphatidic acid phosphatase type 2/haloperoxidase domain-containing protein</fullName>
    </recommendedName>
</protein>
<dbReference type="SUPFAM" id="SSF48317">
    <property type="entry name" value="Acid phosphatase/Vanadium-dependent haloperoxidase"/>
    <property type="match status" value="1"/>
</dbReference>
<keyword evidence="1" id="KW-0472">Membrane</keyword>
<keyword evidence="1" id="KW-1133">Transmembrane helix</keyword>
<gene>
    <name evidence="3" type="ORF">SHELI_v1c10600</name>
</gene>
<evidence type="ECO:0000259" key="2">
    <source>
        <dbReference type="Pfam" id="PF01569"/>
    </source>
</evidence>
<evidence type="ECO:0000313" key="4">
    <source>
        <dbReference type="Proteomes" id="UP000094378"/>
    </source>
</evidence>
<accession>A0A1B3SM64</accession>
<feature type="transmembrane region" description="Helical" evidence="1">
    <location>
        <begin position="12"/>
        <end position="35"/>
    </location>
</feature>
<keyword evidence="1" id="KW-0812">Transmembrane</keyword>
<dbReference type="RefSeq" id="WP_069117389.1">
    <property type="nucleotide sequence ID" value="NZ_CP017015.1"/>
</dbReference>
<evidence type="ECO:0000256" key="1">
    <source>
        <dbReference type="SAM" id="Phobius"/>
    </source>
</evidence>
<dbReference type="Proteomes" id="UP000094378">
    <property type="component" value="Chromosome"/>
</dbReference>
<evidence type="ECO:0000313" key="3">
    <source>
        <dbReference type="EMBL" id="AOG61007.1"/>
    </source>
</evidence>
<dbReference type="InterPro" id="IPR000326">
    <property type="entry name" value="PAP2/HPO"/>
</dbReference>
<feature type="transmembrane region" description="Helical" evidence="1">
    <location>
        <begin position="287"/>
        <end position="305"/>
    </location>
</feature>
<feature type="transmembrane region" description="Helical" evidence="1">
    <location>
        <begin position="55"/>
        <end position="79"/>
    </location>
</feature>
<reference evidence="3 4" key="1">
    <citation type="submission" date="2016-08" db="EMBL/GenBank/DDBJ databases">
        <title>Complete genome sequence of Spiroplasma helicoides TABS-2 (DSM 22551).</title>
        <authorList>
            <person name="Shen W.-Y."/>
            <person name="Lo W.-S."/>
            <person name="Lai Y.-C."/>
            <person name="Kuo C.-H."/>
        </authorList>
    </citation>
    <scope>NUCLEOTIDE SEQUENCE [LARGE SCALE GENOMIC DNA]</scope>
    <source>
        <strain evidence="3 4">TABS-2</strain>
    </source>
</reference>
<feature type="domain" description="Phosphatidic acid phosphatase type 2/haloperoxidase" evidence="2">
    <location>
        <begin position="192"/>
        <end position="367"/>
    </location>
</feature>
<dbReference type="KEGG" id="shj:SHELI_v1c10600"/>
<name>A0A1B3SM64_9MOLU</name>
<feature type="transmembrane region" description="Helical" evidence="1">
    <location>
        <begin position="190"/>
        <end position="208"/>
    </location>
</feature>
<dbReference type="CDD" id="cd01610">
    <property type="entry name" value="PAP2_like"/>
    <property type="match status" value="1"/>
</dbReference>
<dbReference type="InterPro" id="IPR036938">
    <property type="entry name" value="PAP2/HPO_sf"/>
</dbReference>
<proteinExistence type="predicted"/>
<dbReference type="AlphaFoldDB" id="A0A1B3SM64"/>
<dbReference type="OrthoDB" id="394310at2"/>
<feature type="transmembrane region" description="Helical" evidence="1">
    <location>
        <begin position="143"/>
        <end position="169"/>
    </location>
</feature>